<evidence type="ECO:0000313" key="3">
    <source>
        <dbReference type="Proteomes" id="UP000800092"/>
    </source>
</evidence>
<dbReference type="GO" id="GO:0070525">
    <property type="term" value="P:tRNA threonylcarbamoyladenosine metabolic process"/>
    <property type="evidence" value="ECO:0007669"/>
    <property type="project" value="TreeGrafter"/>
</dbReference>
<dbReference type="Gene3D" id="3.30.310.50">
    <property type="entry name" value="Alpha-D-phosphohexomutase, C-terminal domain"/>
    <property type="match status" value="1"/>
</dbReference>
<accession>A0A6A6HN23</accession>
<dbReference type="Proteomes" id="UP000800092">
    <property type="component" value="Unassembled WGS sequence"/>
</dbReference>
<dbReference type="Pfam" id="PF09341">
    <property type="entry name" value="Pcc1"/>
    <property type="match status" value="1"/>
</dbReference>
<name>A0A6A6HN23_VIRVR</name>
<sequence>MEPTLHDPEFPCSLDIRIALPNHRLARTALNSLSVDQELSPLVRRSFSLVKPLSIPSNETSQVVNGRSESYEDDESKTILLTHYKATTNRMLRVAVNGFFESVGVVLQVMEELDLNAIHNESIETLEGAQGIEVGLGGVAG</sequence>
<dbReference type="GO" id="GO:0000408">
    <property type="term" value="C:EKC/KEOPS complex"/>
    <property type="evidence" value="ECO:0007669"/>
    <property type="project" value="TreeGrafter"/>
</dbReference>
<reference evidence="2" key="1">
    <citation type="journal article" date="2020" name="Stud. Mycol.">
        <title>101 Dothideomycetes genomes: a test case for predicting lifestyles and emergence of pathogens.</title>
        <authorList>
            <person name="Haridas S."/>
            <person name="Albert R."/>
            <person name="Binder M."/>
            <person name="Bloem J."/>
            <person name="Labutti K."/>
            <person name="Salamov A."/>
            <person name="Andreopoulos B."/>
            <person name="Baker S."/>
            <person name="Barry K."/>
            <person name="Bills G."/>
            <person name="Bluhm B."/>
            <person name="Cannon C."/>
            <person name="Castanera R."/>
            <person name="Culley D."/>
            <person name="Daum C."/>
            <person name="Ezra D."/>
            <person name="Gonzalez J."/>
            <person name="Henrissat B."/>
            <person name="Kuo A."/>
            <person name="Liang C."/>
            <person name="Lipzen A."/>
            <person name="Lutzoni F."/>
            <person name="Magnuson J."/>
            <person name="Mondo S."/>
            <person name="Nolan M."/>
            <person name="Ohm R."/>
            <person name="Pangilinan J."/>
            <person name="Park H.-J."/>
            <person name="Ramirez L."/>
            <person name="Alfaro M."/>
            <person name="Sun H."/>
            <person name="Tritt A."/>
            <person name="Yoshinaga Y."/>
            <person name="Zwiers L.-H."/>
            <person name="Turgeon B."/>
            <person name="Goodwin S."/>
            <person name="Spatafora J."/>
            <person name="Crous P."/>
            <person name="Grigoriev I."/>
        </authorList>
    </citation>
    <scope>NUCLEOTIDE SEQUENCE</scope>
    <source>
        <strain evidence="2">Tuck. ex Michener</strain>
    </source>
</reference>
<evidence type="ECO:0000256" key="1">
    <source>
        <dbReference type="ARBA" id="ARBA00007073"/>
    </source>
</evidence>
<keyword evidence="3" id="KW-1185">Reference proteome</keyword>
<dbReference type="PANTHER" id="PTHR31283:SF5">
    <property type="entry name" value="EKC_KEOPS COMPLEX SUBUNIT LAGE3"/>
    <property type="match status" value="1"/>
</dbReference>
<dbReference type="InterPro" id="IPR015419">
    <property type="entry name" value="CTAG/Pcc1"/>
</dbReference>
<dbReference type="OrthoDB" id="10025739at2759"/>
<dbReference type="PANTHER" id="PTHR31283">
    <property type="entry name" value="EKC/KEOPS COMPLEX SUBUNIT PCC1 FAMILY MEMBER"/>
    <property type="match status" value="1"/>
</dbReference>
<proteinExistence type="inferred from homology"/>
<gene>
    <name evidence="2" type="ORF">EV356DRAFT_528495</name>
</gene>
<protein>
    <submittedName>
        <fullName evidence="2">Pcc1-domain-containing protein</fullName>
    </submittedName>
</protein>
<comment type="similarity">
    <text evidence="1">Belongs to the CTAG/PCC1 family.</text>
</comment>
<dbReference type="EMBL" id="ML991773">
    <property type="protein sequence ID" value="KAF2239218.1"/>
    <property type="molecule type" value="Genomic_DNA"/>
</dbReference>
<evidence type="ECO:0000313" key="2">
    <source>
        <dbReference type="EMBL" id="KAF2239218.1"/>
    </source>
</evidence>
<dbReference type="AlphaFoldDB" id="A0A6A6HN23"/>
<organism evidence="2 3">
    <name type="scientific">Viridothelium virens</name>
    <name type="common">Speckled blister lichen</name>
    <name type="synonym">Trypethelium virens</name>
    <dbReference type="NCBI Taxonomy" id="1048519"/>
    <lineage>
        <taxon>Eukaryota</taxon>
        <taxon>Fungi</taxon>
        <taxon>Dikarya</taxon>
        <taxon>Ascomycota</taxon>
        <taxon>Pezizomycotina</taxon>
        <taxon>Dothideomycetes</taxon>
        <taxon>Dothideomycetes incertae sedis</taxon>
        <taxon>Trypetheliales</taxon>
        <taxon>Trypetheliaceae</taxon>
        <taxon>Viridothelium</taxon>
    </lineage>
</organism>